<dbReference type="PROSITE" id="PS51257">
    <property type="entry name" value="PROKAR_LIPOPROTEIN"/>
    <property type="match status" value="1"/>
</dbReference>
<sequence length="501" mass="55698">MKKYSLATLAASALLFVIGCDTDYINDPDNPASAPSTQLFSNAQFDLAWELNDEWVAARGTLQISQYWNSTFYTDESRYALRTSMVDDMWEWPYRILTDLKEVIELNTDAVNAPLMLQYGSNNDQIQVSRILMAYTFSKLVDTFGDVPYWSYGQMENQDFQALRLKDGVTSPSYTDAETIYEDMLAELADAASKLDPSGTTMASGDNIYGGSNAKWIKFAHSLRLRLASHILDANPTLANSVFTQSDASAFTSNEDNALFMFGTTDIVGGPWHDAFTVNARRDFAPSLSFTELLYNRTGPFIGMDTDPRVESFFDTRLDATEVVGIPYGFGNTVARAVNDEGIPDAEILKPDFSQPILTYAEIEFIRSEFNGWDQASYENGVSASMEYWGIDATDVTAYISALPAASEETVLTQKYIGLYMDGLEGWTLYRRTGFPNTLTVPGDTFGDATFVTLVPGLDAIPSRVTYPQNEQLLNKSNWDAARGNLSDGDAMTSKIFWDVD</sequence>
<evidence type="ECO:0000313" key="3">
    <source>
        <dbReference type="Proteomes" id="UP000540519"/>
    </source>
</evidence>
<evidence type="ECO:0000313" key="2">
    <source>
        <dbReference type="EMBL" id="MUH35644.1"/>
    </source>
</evidence>
<accession>A0A7X3D102</accession>
<gene>
    <name evidence="2" type="ORF">D9O36_07320</name>
</gene>
<proteinExistence type="predicted"/>
<feature type="chain" id="PRO_5031097819" evidence="1">
    <location>
        <begin position="20"/>
        <end position="501"/>
    </location>
</feature>
<evidence type="ECO:0000256" key="1">
    <source>
        <dbReference type="SAM" id="SignalP"/>
    </source>
</evidence>
<feature type="signal peptide" evidence="1">
    <location>
        <begin position="1"/>
        <end position="19"/>
    </location>
</feature>
<name>A0A7X3D102_9FLAO</name>
<protein>
    <submittedName>
        <fullName evidence="2">SusD/RagB family nutrient-binding outer membrane lipoprotein</fullName>
    </submittedName>
</protein>
<keyword evidence="2" id="KW-0449">Lipoprotein</keyword>
<dbReference type="Gene3D" id="1.25.40.390">
    <property type="match status" value="1"/>
</dbReference>
<dbReference type="Pfam" id="PF12771">
    <property type="entry name" value="SusD-like_2"/>
    <property type="match status" value="1"/>
</dbReference>
<dbReference type="EMBL" id="RCNR01000010">
    <property type="protein sequence ID" value="MUH35644.1"/>
    <property type="molecule type" value="Genomic_DNA"/>
</dbReference>
<comment type="caution">
    <text evidence="2">The sequence shown here is derived from an EMBL/GenBank/DDBJ whole genome shotgun (WGS) entry which is preliminary data.</text>
</comment>
<reference evidence="2 3" key="1">
    <citation type="journal article" date="2019" name="Mar. Drugs">
        <title>Comparative Genomics and CAZyme Genome Repertoires of Marine Zobellia amurskyensis KMM 3526(T) and Zobellia laminariae KMM 3676(T).</title>
        <authorList>
            <person name="Chernysheva N."/>
            <person name="Bystritskaya E."/>
            <person name="Stenkova A."/>
            <person name="Golovkin I."/>
            <person name="Nedashkovskaya O."/>
            <person name="Isaeva M."/>
        </authorList>
    </citation>
    <scope>NUCLEOTIDE SEQUENCE [LARGE SCALE GENOMIC DNA]</scope>
    <source>
        <strain evidence="2 3">KMM 3526</strain>
    </source>
</reference>
<dbReference type="Proteomes" id="UP000540519">
    <property type="component" value="Unassembled WGS sequence"/>
</dbReference>
<dbReference type="InterPro" id="IPR011990">
    <property type="entry name" value="TPR-like_helical_dom_sf"/>
</dbReference>
<dbReference type="InterPro" id="IPR041662">
    <property type="entry name" value="SusD-like_2"/>
</dbReference>
<dbReference type="SUPFAM" id="SSF48452">
    <property type="entry name" value="TPR-like"/>
    <property type="match status" value="1"/>
</dbReference>
<keyword evidence="3" id="KW-1185">Reference proteome</keyword>
<organism evidence="2 3">
    <name type="scientific">Zobellia amurskyensis</name>
    <dbReference type="NCBI Taxonomy" id="248905"/>
    <lineage>
        <taxon>Bacteria</taxon>
        <taxon>Pseudomonadati</taxon>
        <taxon>Bacteroidota</taxon>
        <taxon>Flavobacteriia</taxon>
        <taxon>Flavobacteriales</taxon>
        <taxon>Flavobacteriaceae</taxon>
        <taxon>Zobellia</taxon>
    </lineage>
</organism>
<dbReference type="OrthoDB" id="725917at2"/>
<keyword evidence="1" id="KW-0732">Signal</keyword>
<dbReference type="AlphaFoldDB" id="A0A7X3D102"/>
<dbReference type="RefSeq" id="WP_155599434.1">
    <property type="nucleotide sequence ID" value="NZ_RCNR01000010.1"/>
</dbReference>